<dbReference type="GO" id="GO:0030170">
    <property type="term" value="F:pyridoxal phosphate binding"/>
    <property type="evidence" value="ECO:0007669"/>
    <property type="project" value="InterPro"/>
</dbReference>
<dbReference type="GO" id="GO:0042802">
    <property type="term" value="F:identical protein binding"/>
    <property type="evidence" value="ECO:0007669"/>
    <property type="project" value="TreeGrafter"/>
</dbReference>
<dbReference type="EMBL" id="CP010086">
    <property type="protein sequence ID" value="AJH01400.1"/>
    <property type="molecule type" value="Genomic_DNA"/>
</dbReference>
<dbReference type="SUPFAM" id="SSF53383">
    <property type="entry name" value="PLP-dependent transferases"/>
    <property type="match status" value="1"/>
</dbReference>
<evidence type="ECO:0000256" key="11">
    <source>
        <dbReference type="ARBA" id="ARBA00030204"/>
    </source>
</evidence>
<evidence type="ECO:0000256" key="12">
    <source>
        <dbReference type="ARBA" id="ARBA00030857"/>
    </source>
</evidence>
<comment type="cofactor">
    <cofactor evidence="2">
        <name>pyridoxal 5'-phosphate</name>
        <dbReference type="ChEBI" id="CHEBI:597326"/>
    </cofactor>
</comment>
<gene>
    <name evidence="17" type="ORF">LF65_04871</name>
</gene>
<dbReference type="CDD" id="cd00610">
    <property type="entry name" value="OAT_like"/>
    <property type="match status" value="1"/>
</dbReference>
<dbReference type="InterPro" id="IPR005814">
    <property type="entry name" value="Aminotrans_3"/>
</dbReference>
<dbReference type="KEGG" id="cbei:LF65_04871"/>
<dbReference type="STRING" id="1520.LF65_04871"/>
<dbReference type="Gene3D" id="3.90.1150.10">
    <property type="entry name" value="Aspartate Aminotransferase, domain 1"/>
    <property type="match status" value="1"/>
</dbReference>
<dbReference type="InterPro" id="IPR004632">
    <property type="entry name" value="4NH2But_aminotransferase_bac"/>
</dbReference>
<evidence type="ECO:0000256" key="13">
    <source>
        <dbReference type="ARBA" id="ARBA00031787"/>
    </source>
</evidence>
<evidence type="ECO:0000256" key="4">
    <source>
        <dbReference type="ARBA" id="ARBA00008954"/>
    </source>
</evidence>
<evidence type="ECO:0000256" key="10">
    <source>
        <dbReference type="ARBA" id="ARBA00029760"/>
    </source>
</evidence>
<evidence type="ECO:0000256" key="7">
    <source>
        <dbReference type="ARBA" id="ARBA00022576"/>
    </source>
</evidence>
<comment type="pathway">
    <text evidence="3">Amino-acid degradation; 4-aminobutanoate degradation.</text>
</comment>
<dbReference type="GO" id="GO:0034386">
    <property type="term" value="F:4-aminobutyrate:2-oxoglutarate transaminase activity"/>
    <property type="evidence" value="ECO:0007669"/>
    <property type="project" value="UniProtKB-EC"/>
</dbReference>
<evidence type="ECO:0000256" key="5">
    <source>
        <dbReference type="ARBA" id="ARBA00012876"/>
    </source>
</evidence>
<evidence type="ECO:0000256" key="6">
    <source>
        <dbReference type="ARBA" id="ARBA00012912"/>
    </source>
</evidence>
<evidence type="ECO:0000256" key="2">
    <source>
        <dbReference type="ARBA" id="ARBA00001933"/>
    </source>
</evidence>
<comment type="similarity">
    <text evidence="4 16">Belongs to the class-III pyridoxal-phosphate-dependent aminotransferase family.</text>
</comment>
<dbReference type="Gene3D" id="3.40.640.10">
    <property type="entry name" value="Type I PLP-dependent aspartate aminotransferase-like (Major domain)"/>
    <property type="match status" value="1"/>
</dbReference>
<protein>
    <recommendedName>
        <fullName evidence="12">(S)-3-amino-2-methylpropionate transaminase</fullName>
        <ecNumber evidence="6">2.6.1.19</ecNumber>
        <ecNumber evidence="5">2.6.1.22</ecNumber>
    </recommendedName>
    <alternativeName>
        <fullName evidence="13">GABA aminotransferase</fullName>
    </alternativeName>
    <alternativeName>
        <fullName evidence="11">Gamma-amino-N-butyrate transaminase</fullName>
    </alternativeName>
    <alternativeName>
        <fullName evidence="15">Glutamate:succinic semialdehyde transaminase</fullName>
    </alternativeName>
    <alternativeName>
        <fullName evidence="10">L-AIBAT</fullName>
    </alternativeName>
</protein>
<keyword evidence="7" id="KW-0032">Aminotransferase</keyword>
<dbReference type="PROSITE" id="PS00600">
    <property type="entry name" value="AA_TRANSFER_CLASS_3"/>
    <property type="match status" value="1"/>
</dbReference>
<keyword evidence="8" id="KW-0808">Transferase</keyword>
<name>A0A0B5QGC5_CLOBE</name>
<evidence type="ECO:0000313" key="17">
    <source>
        <dbReference type="EMBL" id="AJH01400.1"/>
    </source>
</evidence>
<keyword evidence="9 16" id="KW-0663">Pyridoxal phosphate</keyword>
<dbReference type="InterPro" id="IPR049704">
    <property type="entry name" value="Aminotrans_3_PPA_site"/>
</dbReference>
<dbReference type="InterPro" id="IPR015421">
    <property type="entry name" value="PyrdxlP-dep_Trfase_major"/>
</dbReference>
<dbReference type="GO" id="GO:0047298">
    <property type="term" value="F:(S)-3-amino-2-methylpropionate transaminase activity"/>
    <property type="evidence" value="ECO:0007669"/>
    <property type="project" value="UniProtKB-EC"/>
</dbReference>
<evidence type="ECO:0000256" key="15">
    <source>
        <dbReference type="ARBA" id="ARBA00050054"/>
    </source>
</evidence>
<dbReference type="InterPro" id="IPR050103">
    <property type="entry name" value="Class-III_PLP-dep_AT"/>
</dbReference>
<dbReference type="PANTHER" id="PTHR11986">
    <property type="entry name" value="AMINOTRANSFERASE CLASS III"/>
    <property type="match status" value="1"/>
</dbReference>
<dbReference type="PIRSF" id="PIRSF000521">
    <property type="entry name" value="Transaminase_4ab_Lys_Orn"/>
    <property type="match status" value="1"/>
</dbReference>
<evidence type="ECO:0000256" key="14">
    <source>
        <dbReference type="ARBA" id="ARBA00048021"/>
    </source>
</evidence>
<proteinExistence type="inferred from homology"/>
<evidence type="ECO:0000256" key="1">
    <source>
        <dbReference type="ARBA" id="ARBA00001750"/>
    </source>
</evidence>
<dbReference type="NCBIfam" id="TIGR00700">
    <property type="entry name" value="GABAtrnsam"/>
    <property type="match status" value="1"/>
</dbReference>
<comment type="catalytic activity">
    <reaction evidence="14">
        <text>4-aminobutanoate + 2-oxoglutarate = succinate semialdehyde + L-glutamate</text>
        <dbReference type="Rhea" id="RHEA:23352"/>
        <dbReference type="ChEBI" id="CHEBI:16810"/>
        <dbReference type="ChEBI" id="CHEBI:29985"/>
        <dbReference type="ChEBI" id="CHEBI:57706"/>
        <dbReference type="ChEBI" id="CHEBI:59888"/>
        <dbReference type="EC" id="2.6.1.19"/>
    </reaction>
</comment>
<accession>A0A0B5QGC5</accession>
<dbReference type="RefSeq" id="WP_041899828.1">
    <property type="nucleotide sequence ID" value="NZ_CP010086.2"/>
</dbReference>
<reference evidence="18" key="1">
    <citation type="submission" date="2014-12" db="EMBL/GenBank/DDBJ databases">
        <title>Genome sequence of Clostridium beijerinckii strain 59B.</title>
        <authorList>
            <person name="Little G.T."/>
            <person name="Minton N.P."/>
        </authorList>
    </citation>
    <scope>NUCLEOTIDE SEQUENCE [LARGE SCALE GENOMIC DNA]</scope>
    <source>
        <strain evidence="18">59B</strain>
    </source>
</reference>
<dbReference type="Proteomes" id="UP000031866">
    <property type="component" value="Chromosome"/>
</dbReference>
<evidence type="ECO:0000313" key="18">
    <source>
        <dbReference type="Proteomes" id="UP000031866"/>
    </source>
</evidence>
<dbReference type="OrthoDB" id="9801052at2"/>
<dbReference type="Pfam" id="PF00202">
    <property type="entry name" value="Aminotran_3"/>
    <property type="match status" value="1"/>
</dbReference>
<dbReference type="InterPro" id="IPR015422">
    <property type="entry name" value="PyrdxlP-dep_Trfase_small"/>
</dbReference>
<evidence type="ECO:0000256" key="16">
    <source>
        <dbReference type="RuleBase" id="RU003560"/>
    </source>
</evidence>
<dbReference type="EC" id="2.6.1.19" evidence="6"/>
<dbReference type="GO" id="GO:0009448">
    <property type="term" value="P:gamma-aminobutyric acid metabolic process"/>
    <property type="evidence" value="ECO:0007669"/>
    <property type="project" value="InterPro"/>
</dbReference>
<comment type="catalytic activity">
    <reaction evidence="1">
        <text>(S)-3-amino-2-methylpropanoate + 2-oxoglutarate = 2-methyl-3-oxopropanoate + L-glutamate</text>
        <dbReference type="Rhea" id="RHEA:13993"/>
        <dbReference type="ChEBI" id="CHEBI:16810"/>
        <dbReference type="ChEBI" id="CHEBI:29985"/>
        <dbReference type="ChEBI" id="CHEBI:57700"/>
        <dbReference type="ChEBI" id="CHEBI:58655"/>
        <dbReference type="EC" id="2.6.1.22"/>
    </reaction>
</comment>
<evidence type="ECO:0000256" key="9">
    <source>
        <dbReference type="ARBA" id="ARBA00022898"/>
    </source>
</evidence>
<organism evidence="17 18">
    <name type="scientific">Clostridium beijerinckii</name>
    <name type="common">Clostridium MP</name>
    <dbReference type="NCBI Taxonomy" id="1520"/>
    <lineage>
        <taxon>Bacteria</taxon>
        <taxon>Bacillati</taxon>
        <taxon>Bacillota</taxon>
        <taxon>Clostridia</taxon>
        <taxon>Eubacteriales</taxon>
        <taxon>Clostridiaceae</taxon>
        <taxon>Clostridium</taxon>
    </lineage>
</organism>
<evidence type="ECO:0000256" key="8">
    <source>
        <dbReference type="ARBA" id="ARBA00022679"/>
    </source>
</evidence>
<dbReference type="InterPro" id="IPR015424">
    <property type="entry name" value="PyrdxlP-dep_Trfase"/>
</dbReference>
<sequence length="446" mass="48754">MIEESNVKLVTSIPGPKSIEILEERKKYVADGVSVSTGIAIAEAKGALIKDVDGNVFLDFAAGIGVQNVGHCDPEIVEEIKKQTELFIHPSYNVVTYESYGALAKKLTEITVGDYEKKVMFANSGAEAVENAIKIARTYTKKTGVLSATGSFHGRTNMTMSITSKYKPYKNGFGPFAPETYKFDFPYSYRAPLGVSEEEYADECINRLKTMLKTTLSPDMIACLIIEPLQGEGGFVVPSAKYMRELQKVCNENNIVFIVDEIQAGFARTGKMFAHEHYGIEPDIITMSKSIAAGVPLSAVVAKKEIMDSACVGGIGGTYSGSPLGCVAALKVIEKIEKENLCEKSLKLGGYIMERLNEMKEKYTVIGDVRGLGAMVGLEFVKDRITKEPAADLVKSIIKKCYENGVIFLNAGILGNVIRFLPPLVMTDEQVKYGMDVLEESIKECI</sequence>
<dbReference type="AlphaFoldDB" id="A0A0B5QGC5"/>
<dbReference type="FunFam" id="3.40.640.10:FF:000013">
    <property type="entry name" value="4-aminobutyrate aminotransferase"/>
    <property type="match status" value="1"/>
</dbReference>
<dbReference type="EC" id="2.6.1.22" evidence="5"/>
<evidence type="ECO:0000256" key="3">
    <source>
        <dbReference type="ARBA" id="ARBA00005176"/>
    </source>
</evidence>